<dbReference type="Proteomes" id="UP000023758">
    <property type="component" value="Unassembled WGS sequence"/>
</dbReference>
<sequence length="85" mass="9415">MNLPNPAGLGRRFSLHLDRQDHASCVNKKICPVYNGEPRAVPDDLRLDASSLKNIEKESRSVILGRKRKTKSSTVEDALAEVADD</sequence>
<name>A0A022W382_TRIRU</name>
<accession>A0A022W382</accession>
<dbReference type="EMBL" id="KK207834">
    <property type="protein sequence ID" value="EZF52915.1"/>
    <property type="molecule type" value="Genomic_DNA"/>
</dbReference>
<evidence type="ECO:0000256" key="1">
    <source>
        <dbReference type="SAM" id="MobiDB-lite"/>
    </source>
</evidence>
<reference evidence="2" key="1">
    <citation type="submission" date="2014-02" db="EMBL/GenBank/DDBJ databases">
        <title>The Genome Sequence of Trichophyton rubrum (morphotype fischeri) CBS 288.86.</title>
        <authorList>
            <consortium name="The Broad Institute Genomics Platform"/>
            <person name="Cuomo C.A."/>
            <person name="White T.C."/>
            <person name="Graser Y."/>
            <person name="Martinez-Rossi N."/>
            <person name="Heitman J."/>
            <person name="Young S.K."/>
            <person name="Zeng Q."/>
            <person name="Gargeya S."/>
            <person name="Abouelleil A."/>
            <person name="Alvarado L."/>
            <person name="Chapman S.B."/>
            <person name="Gainer-Dewar J."/>
            <person name="Goldberg J."/>
            <person name="Griggs A."/>
            <person name="Gujja S."/>
            <person name="Hansen M."/>
            <person name="Howarth C."/>
            <person name="Imamovic A."/>
            <person name="Larimer J."/>
            <person name="Martinez D."/>
            <person name="Murphy C."/>
            <person name="Pearson M.D."/>
            <person name="Persinoti G."/>
            <person name="Poon T."/>
            <person name="Priest M."/>
            <person name="Roberts A.D."/>
            <person name="Saif S."/>
            <person name="Shea T.D."/>
            <person name="Sykes S.N."/>
            <person name="Wortman J."/>
            <person name="Nusbaum C."/>
            <person name="Birren B."/>
        </authorList>
    </citation>
    <scope>NUCLEOTIDE SEQUENCE [LARGE SCALE GENOMIC DNA]</scope>
    <source>
        <strain evidence="2">CBS 288.86</strain>
    </source>
</reference>
<gene>
    <name evidence="2" type="ORF">H103_04070</name>
</gene>
<feature type="non-terminal residue" evidence="2">
    <location>
        <position position="85"/>
    </location>
</feature>
<organism evidence="2">
    <name type="scientific">Trichophyton rubrum CBS 288.86</name>
    <dbReference type="NCBI Taxonomy" id="1215330"/>
    <lineage>
        <taxon>Eukaryota</taxon>
        <taxon>Fungi</taxon>
        <taxon>Dikarya</taxon>
        <taxon>Ascomycota</taxon>
        <taxon>Pezizomycotina</taxon>
        <taxon>Eurotiomycetes</taxon>
        <taxon>Eurotiomycetidae</taxon>
        <taxon>Onygenales</taxon>
        <taxon>Arthrodermataceae</taxon>
        <taxon>Trichophyton</taxon>
    </lineage>
</organism>
<evidence type="ECO:0000313" key="2">
    <source>
        <dbReference type="EMBL" id="EZF52915.1"/>
    </source>
</evidence>
<dbReference type="AlphaFoldDB" id="A0A022W382"/>
<feature type="region of interest" description="Disordered" evidence="1">
    <location>
        <begin position="65"/>
        <end position="85"/>
    </location>
</feature>
<dbReference type="HOGENOM" id="CLU_2518850_0_0_1"/>
<protein>
    <submittedName>
        <fullName evidence="2">Uncharacterized protein</fullName>
    </submittedName>
</protein>
<proteinExistence type="predicted"/>